<organism evidence="3 5">
    <name type="scientific">Cafeteria roenbergensis</name>
    <name type="common">Marine flagellate</name>
    <dbReference type="NCBI Taxonomy" id="33653"/>
    <lineage>
        <taxon>Eukaryota</taxon>
        <taxon>Sar</taxon>
        <taxon>Stramenopiles</taxon>
        <taxon>Bigyra</taxon>
        <taxon>Opalozoa</taxon>
        <taxon>Bicosoecida</taxon>
        <taxon>Cafeteriaceae</taxon>
        <taxon>Cafeteria</taxon>
    </lineage>
</organism>
<feature type="region of interest" description="Disordered" evidence="1">
    <location>
        <begin position="786"/>
        <end position="818"/>
    </location>
</feature>
<reference evidence="4 5" key="1">
    <citation type="submission" date="2019-07" db="EMBL/GenBank/DDBJ databases">
        <title>Genomes of Cafeteria roenbergensis.</title>
        <authorList>
            <person name="Fischer M.G."/>
            <person name="Hackl T."/>
            <person name="Roman M."/>
        </authorList>
    </citation>
    <scope>NUCLEOTIDE SEQUENCE [LARGE SCALE GENOMIC DNA]</scope>
    <source>
        <strain evidence="2 4">BVI</strain>
        <strain evidence="3 5">RCC970-E3</strain>
    </source>
</reference>
<dbReference type="AlphaFoldDB" id="A0A5A8E566"/>
<evidence type="ECO:0000313" key="3">
    <source>
        <dbReference type="EMBL" id="KAA0171987.1"/>
    </source>
</evidence>
<dbReference type="Proteomes" id="UP000324907">
    <property type="component" value="Unassembled WGS sequence"/>
</dbReference>
<evidence type="ECO:0000313" key="4">
    <source>
        <dbReference type="Proteomes" id="UP000323011"/>
    </source>
</evidence>
<protein>
    <submittedName>
        <fullName evidence="3">Uncharacterized protein</fullName>
    </submittedName>
</protein>
<feature type="compositionally biased region" description="Basic and acidic residues" evidence="1">
    <location>
        <begin position="491"/>
        <end position="500"/>
    </location>
</feature>
<proteinExistence type="predicted"/>
<dbReference type="EMBL" id="VLTN01000001">
    <property type="protein sequence ID" value="KAA0157566.1"/>
    <property type="molecule type" value="Genomic_DNA"/>
</dbReference>
<feature type="compositionally biased region" description="Low complexity" evidence="1">
    <location>
        <begin position="436"/>
        <end position="465"/>
    </location>
</feature>
<evidence type="ECO:0000313" key="2">
    <source>
        <dbReference type="EMBL" id="KAA0157566.1"/>
    </source>
</evidence>
<sequence length="1004" mass="99914">MLGSMSAGSGDSAPALAAAAGARSAWSVEVAEDGKRTQHFIRVVDNDASKRWLLRDLAGPALALTVGSHASGATIVAAVLGPVAAEPGLLRFAVWAVLGAEDVVEVANMPIGLASEASDASALAPWGWKAAAQHFAANAPPGAHDTRSTCLGPGIPSLVWLGGERAEIMAVGGSAAMTVSALEALRSGRRVGPVVPGSPLVVIEHIGMGKIPDGQLVSASVAAGRVAVTTESGLSAVRLQANRWAVVLTPKGSPMRLNGVRATTIVSVGAELLLCTILESSGLAAFLSFPLKFSSQNLVATGALVSETFRFTGAPIQGASMTTVASASGPCIVVHFPGQAPPCFHTIVLGPDGRVSRTCAVALAPSGAGSAASHARITDLRPGAGGHGSTSLIVRVASADGSQHHILSASIPAVAVVSPPESRRAEVLAERTAAASGAATAAREPAPSSPSAASLASASSRGSLLRPRDLASKAASTRPADSPAQPTQHKAARDLPERKGAVSSPVPPSTVLPEAIQSDVDDRLQAQPKPASSAVGHAAASPAAASAAAAAAAAAASPAPVQAASGAGDADYARGVAEAIAGRLRPAMAGIVREAAAETASAASSVMLEAADELTTRVATAAAPALQAAFIATFQRELAPAMAKAIAEMTRQQAAAMKAASDAQVAASERLLSAFEARAAAASKDLLAAVEAASKSAQLALRAAEQATTAANGARAATSKAAEAASAAEAAAHRCATSAEATSASAASLRRAADEAAGAASRATDAALSLSAKVADAIGAFQASGAGRAGAAPDEDSPDMRPAAAPSPPPVSALPTMEAGPCFEEDSAAAAMAPPASAASAAAGLNGHRRSHSVPPPADADHMTSTLRSYADGSTSLNSVVENALEQQDAAAVVWMCAELEAMGDSAAQAVQAMSAVSALCLFQQLASSGPDHLPLRFRWLAPTGPRLRAASDDETVREHLPSIAADAITELRPVFSSAPAAPGLDAATKADIRAVRDFLLTFT</sequence>
<accession>A0A5A8E566</accession>
<dbReference type="EMBL" id="VLTL01000003">
    <property type="protein sequence ID" value="KAA0171987.1"/>
    <property type="molecule type" value="Genomic_DNA"/>
</dbReference>
<gene>
    <name evidence="3" type="ORF">FNF28_00304</name>
    <name evidence="2" type="ORF">FNF29_00142</name>
</gene>
<dbReference type="Proteomes" id="UP000323011">
    <property type="component" value="Unassembled WGS sequence"/>
</dbReference>
<dbReference type="OMA" id="SAACTHK"/>
<comment type="caution">
    <text evidence="3">The sequence shown here is derived from an EMBL/GenBank/DDBJ whole genome shotgun (WGS) entry which is preliminary data.</text>
</comment>
<keyword evidence="4" id="KW-1185">Reference proteome</keyword>
<name>A0A5A8E566_CAFRO</name>
<feature type="region of interest" description="Disordered" evidence="1">
    <location>
        <begin position="840"/>
        <end position="864"/>
    </location>
</feature>
<evidence type="ECO:0000313" key="5">
    <source>
        <dbReference type="Proteomes" id="UP000324907"/>
    </source>
</evidence>
<feature type="region of interest" description="Disordered" evidence="1">
    <location>
        <begin position="436"/>
        <end position="514"/>
    </location>
</feature>
<evidence type="ECO:0000256" key="1">
    <source>
        <dbReference type="SAM" id="MobiDB-lite"/>
    </source>
</evidence>